<protein>
    <submittedName>
        <fullName evidence="4">DUF560 domain-containing protein</fullName>
    </submittedName>
</protein>
<dbReference type="InterPro" id="IPR011990">
    <property type="entry name" value="TPR-like_helical_dom_sf"/>
</dbReference>
<name>A0A940DCR3_9PROT</name>
<accession>A0A940DCR3</accession>
<dbReference type="InterPro" id="IPR007655">
    <property type="entry name" value="Slam_C"/>
</dbReference>
<dbReference type="PROSITE" id="PS50005">
    <property type="entry name" value="TPR"/>
    <property type="match status" value="1"/>
</dbReference>
<organism evidence="4 5">
    <name type="scientific">Candidatus Enterousia excrementavium</name>
    <dbReference type="NCBI Taxonomy" id="2840789"/>
    <lineage>
        <taxon>Bacteria</taxon>
        <taxon>Pseudomonadati</taxon>
        <taxon>Pseudomonadota</taxon>
        <taxon>Alphaproteobacteria</taxon>
        <taxon>Candidatus Enterousia</taxon>
    </lineage>
</organism>
<dbReference type="SUPFAM" id="SSF48452">
    <property type="entry name" value="TPR-like"/>
    <property type="match status" value="1"/>
</dbReference>
<feature type="signal peptide" evidence="2">
    <location>
        <begin position="1"/>
        <end position="20"/>
    </location>
</feature>
<feature type="chain" id="PRO_5037738484" evidence="2">
    <location>
        <begin position="21"/>
        <end position="447"/>
    </location>
</feature>
<reference evidence="4" key="1">
    <citation type="submission" date="2020-10" db="EMBL/GenBank/DDBJ databases">
        <authorList>
            <person name="Gilroy R."/>
        </authorList>
    </citation>
    <scope>NUCLEOTIDE SEQUENCE</scope>
    <source>
        <strain evidence="4">B1-16210</strain>
    </source>
</reference>
<evidence type="ECO:0000256" key="1">
    <source>
        <dbReference type="PROSITE-ProRule" id="PRU00339"/>
    </source>
</evidence>
<dbReference type="InterPro" id="IPR019734">
    <property type="entry name" value="TPR_rpt"/>
</dbReference>
<dbReference type="Proteomes" id="UP000721442">
    <property type="component" value="Unassembled WGS sequence"/>
</dbReference>
<proteinExistence type="predicted"/>
<feature type="repeat" description="TPR" evidence="1">
    <location>
        <begin position="68"/>
        <end position="101"/>
    </location>
</feature>
<evidence type="ECO:0000259" key="3">
    <source>
        <dbReference type="Pfam" id="PF04575"/>
    </source>
</evidence>
<keyword evidence="2" id="KW-0732">Signal</keyword>
<evidence type="ECO:0000313" key="5">
    <source>
        <dbReference type="Proteomes" id="UP000721442"/>
    </source>
</evidence>
<evidence type="ECO:0000313" key="4">
    <source>
        <dbReference type="EMBL" id="MBO8406902.1"/>
    </source>
</evidence>
<dbReference type="EMBL" id="JADINE010000004">
    <property type="protein sequence ID" value="MBO8406902.1"/>
    <property type="molecule type" value="Genomic_DNA"/>
</dbReference>
<comment type="caution">
    <text evidence="4">The sequence shown here is derived from an EMBL/GenBank/DDBJ whole genome shotgun (WGS) entry which is preliminary data.</text>
</comment>
<dbReference type="Gene3D" id="1.25.40.10">
    <property type="entry name" value="Tetratricopeptide repeat domain"/>
    <property type="match status" value="1"/>
</dbReference>
<evidence type="ECO:0000256" key="2">
    <source>
        <dbReference type="SAM" id="SignalP"/>
    </source>
</evidence>
<dbReference type="Pfam" id="PF04575">
    <property type="entry name" value="SlipAM"/>
    <property type="match status" value="1"/>
</dbReference>
<sequence>MFKKSVLILFVMILPNVCWAESNDTKTIELNVVQVIQLAGNFVEQGKFETAQDILNHVPQTGNLALETERWFLLAQIASRTGDIDNAIQIYRKILNDQPDLARVRFELAVCYMHQHKWRRADYHLRLAMAGKDLPDNVRQLMNYYRWVIRQNKNWNVWFNFGAAPDNNVNNSIGGEECVMTMFGLMCRNLAEPEKAIGANLTLGGNYEFKLSDHWRWKSDANIYSNIYDKHDYDDLYLSASTGPRYVWTRGDVWFAPVIARRWYGWDAYNWSYGLRLDTNYDFTRKLSGGLYLRFMNNRYDEYGDFLDGQTYSVNTSFIYSFNASVYLVGRAGVSRERAANDTYSYWQPNISVGIGAELPWGFHVYAEPSVYWTRYDDPRWTVKDNTFQEITEHDFTHRYALSLSNNKLDIWGFVPTMTVSYTRRESNIWQREYDKTAIEFTMQQRF</sequence>
<dbReference type="AlphaFoldDB" id="A0A940DCR3"/>
<reference evidence="4" key="2">
    <citation type="journal article" date="2021" name="PeerJ">
        <title>Extensive microbial diversity within the chicken gut microbiome revealed by metagenomics and culture.</title>
        <authorList>
            <person name="Gilroy R."/>
            <person name="Ravi A."/>
            <person name="Getino M."/>
            <person name="Pursley I."/>
            <person name="Horton D.L."/>
            <person name="Alikhan N.F."/>
            <person name="Baker D."/>
            <person name="Gharbi K."/>
            <person name="Hall N."/>
            <person name="Watson M."/>
            <person name="Adriaenssens E.M."/>
            <person name="Foster-Nyarko E."/>
            <person name="Jarju S."/>
            <person name="Secka A."/>
            <person name="Antonio M."/>
            <person name="Oren A."/>
            <person name="Chaudhuri R.R."/>
            <person name="La Ragione R."/>
            <person name="Hildebrand F."/>
            <person name="Pallen M.J."/>
        </authorList>
    </citation>
    <scope>NUCLEOTIDE SEQUENCE</scope>
    <source>
        <strain evidence="4">B1-16210</strain>
    </source>
</reference>
<gene>
    <name evidence="4" type="ORF">IAC77_00360</name>
</gene>
<feature type="domain" description="Surface lipoprotein assembly modifier C-terminal" evidence="3">
    <location>
        <begin position="155"/>
        <end position="447"/>
    </location>
</feature>
<keyword evidence="1" id="KW-0802">TPR repeat</keyword>